<evidence type="ECO:0000259" key="5">
    <source>
        <dbReference type="Pfam" id="PF07637"/>
    </source>
</evidence>
<dbReference type="AlphaFoldDB" id="A0A3S5GY00"/>
<dbReference type="InterPro" id="IPR013042">
    <property type="entry name" value="DUF1592"/>
</dbReference>
<dbReference type="Pfam" id="PF07626">
    <property type="entry name" value="PSD3"/>
    <property type="match status" value="1"/>
</dbReference>
<protein>
    <recommendedName>
        <fullName evidence="8">DUF1592 domain-containing protein</fullName>
    </recommendedName>
</protein>
<dbReference type="Pfam" id="PF16841">
    <property type="entry name" value="CBM60"/>
    <property type="match status" value="1"/>
</dbReference>
<organism evidence="7">
    <name type="scientific">Byssovorax cruenta</name>
    <dbReference type="NCBI Taxonomy" id="293647"/>
    <lineage>
        <taxon>Bacteria</taxon>
        <taxon>Pseudomonadati</taxon>
        <taxon>Myxococcota</taxon>
        <taxon>Polyangia</taxon>
        <taxon>Polyangiales</taxon>
        <taxon>Polyangiaceae</taxon>
        <taxon>Byssovorax</taxon>
    </lineage>
</organism>
<evidence type="ECO:0000259" key="1">
    <source>
        <dbReference type="Pfam" id="PF07624"/>
    </source>
</evidence>
<evidence type="ECO:0000259" key="4">
    <source>
        <dbReference type="Pfam" id="PF07631"/>
    </source>
</evidence>
<feature type="domain" description="DUF1592" evidence="4">
    <location>
        <begin position="352"/>
        <end position="479"/>
    </location>
</feature>
<evidence type="ECO:0008006" key="8">
    <source>
        <dbReference type="Google" id="ProtNLM"/>
    </source>
</evidence>
<evidence type="ECO:0000259" key="3">
    <source>
        <dbReference type="Pfam" id="PF07627"/>
    </source>
</evidence>
<evidence type="ECO:0000259" key="6">
    <source>
        <dbReference type="Pfam" id="PF16841"/>
    </source>
</evidence>
<reference evidence="7" key="1">
    <citation type="journal article" date="2018" name="J. Ind. Microbiol. Biotechnol.">
        <title>Genome mining reveals uncommon alkylpyrones as type III PKS products from myxobacteria.</title>
        <authorList>
            <person name="Hug J.J."/>
            <person name="Panter F."/>
            <person name="Krug D."/>
            <person name="Muller R."/>
        </authorList>
    </citation>
    <scope>NUCLEOTIDE SEQUENCE</scope>
    <source>
        <strain evidence="7">MSr4204</strain>
    </source>
</reference>
<dbReference type="EMBL" id="MH908916">
    <property type="protein sequence ID" value="AYM54101.1"/>
    <property type="molecule type" value="Genomic_DNA"/>
</dbReference>
<dbReference type="Gene3D" id="2.60.60.40">
    <property type="match status" value="1"/>
</dbReference>
<evidence type="ECO:0000313" key="7">
    <source>
        <dbReference type="EMBL" id="AYM54101.1"/>
    </source>
</evidence>
<evidence type="ECO:0000259" key="2">
    <source>
        <dbReference type="Pfam" id="PF07626"/>
    </source>
</evidence>
<dbReference type="InterPro" id="IPR013036">
    <property type="entry name" value="DUF1587"/>
</dbReference>
<dbReference type="Pfam" id="PF07631">
    <property type="entry name" value="PSD4"/>
    <property type="match status" value="1"/>
</dbReference>
<dbReference type="Pfam" id="PF07637">
    <property type="entry name" value="PSD5"/>
    <property type="match status" value="1"/>
</dbReference>
<dbReference type="Pfam" id="PF07624">
    <property type="entry name" value="PSD2"/>
    <property type="match status" value="1"/>
</dbReference>
<dbReference type="InterPro" id="IPR011478">
    <property type="entry name" value="DUF1585"/>
</dbReference>
<dbReference type="InterPro" id="IPR013043">
    <property type="entry name" value="DUF1595"/>
</dbReference>
<proteinExistence type="predicted"/>
<sequence length="691" mass="75409">MHFMPLRHPKPRGGRRSWSGSLLVIGPLLVAGTAGCSSEEIGGAPKVGDPGRVTMHRLNRVEYDNTVRDLLGTGLRPAADFPADDRSYGFDNISDVLSISPLQVDLYARAAEELAAEAMVLPAPSGTVHIKAEALAGQVGKPSADGLAWVLMSAGELPATVEFTSPGKYRIAARVWGDQAGPDPVHFDLLVDGKVIGSFDVPETKDNPRVIEAEAEVASGSRVVSVKFTNDYYKKELAEDRNAYIDWIDVEGPLGVAGKSPVRDRLMVCDPAQGGDDCVRQIVTAFGERAFRRPLTKAEIDRLVQVVNEGKAAGSSVDHGIELAVRAVLASPQFIFRVEVDPDPGSTSPHPLSDFELASRLSYFLWSTMPDDELFAAAREGKLQDPAEIEAQVERMLEDDKAQALIDNFAGQWLYTRALDDHQPDTNVFPDWSPELREAMRQETRLFFRDFLQGDLPVRDMLTADFTYLNDLLAAHYELPLPGSAELVKVKVEDPRRTGILGQGSILTVTAFPTRTSAVKRGKWVLGQLLCTELPPPPPGVEGLVVEETPTGTLRQRLEKHRADPVCSSCHAVMDPIGFGFENFDGIGRFRTEDQGFPVDASGELPGGQKFNGPVELKAILHEDERLGRCVAEKMFTYALGRGAEKNDKEALAHIGEEFEARGQTLKGLIKLIATSEPFRMRRGEAPGGGK</sequence>
<feature type="domain" description="DUF1588" evidence="3">
    <location>
        <begin position="497"/>
        <end position="594"/>
    </location>
</feature>
<dbReference type="InterPro" id="IPR013039">
    <property type="entry name" value="DUF1588"/>
</dbReference>
<feature type="domain" description="Carbohydrate binding module xylan-binding" evidence="6">
    <location>
        <begin position="173"/>
        <end position="254"/>
    </location>
</feature>
<feature type="domain" description="DUF1595" evidence="5">
    <location>
        <begin position="278"/>
        <end position="339"/>
    </location>
</feature>
<name>A0A3S5GY00_9BACT</name>
<feature type="domain" description="DUF1585" evidence="1">
    <location>
        <begin position="608"/>
        <end position="679"/>
    </location>
</feature>
<dbReference type="InterPro" id="IPR031768">
    <property type="entry name" value="CBM60_xylan-bd"/>
</dbReference>
<dbReference type="Pfam" id="PF07627">
    <property type="entry name" value="PSCyt3"/>
    <property type="match status" value="1"/>
</dbReference>
<feature type="domain" description="DUF1587" evidence="2">
    <location>
        <begin position="57"/>
        <end position="119"/>
    </location>
</feature>
<accession>A0A3S5GY00</accession>